<reference evidence="2" key="2">
    <citation type="submission" date="2020-05" db="UniProtKB">
        <authorList>
            <consortium name="EnsemblMetazoa"/>
        </authorList>
    </citation>
    <scope>IDENTIFICATION</scope>
    <source>
        <strain evidence="2">FAR1</strain>
    </source>
</reference>
<dbReference type="VEuPathDB" id="VectorBase:AFAF002392"/>
<dbReference type="InterPro" id="IPR029062">
    <property type="entry name" value="Class_I_gatase-like"/>
</dbReference>
<proteinExistence type="predicted"/>
<dbReference type="EnsemblMetazoa" id="AFAF002392-RA">
    <property type="protein sequence ID" value="AFAF002392-PA"/>
    <property type="gene ID" value="AFAF002392"/>
</dbReference>
<feature type="domain" description="DJ-1/PfpI" evidence="1">
    <location>
        <begin position="30"/>
        <end position="209"/>
    </location>
</feature>
<sequence length="229" mass="24590">MLSLVSQLKHIASIRAFNFRQSSIIMAAKKRALALMAPGTEEMELVITVDVLRRCEVDVTVALVQEGETGSDDLVARCSRAVNVKADTTLASYVQQLGELPDVVILPGGLEGARLMARAAPVGELLRRQNQENKLVAAICAAPTVLAAHDRLFAGRRLTSYPSFREQLTEAGYVWEDPAPDSPNGRVVRDGNLITSLGPATSFDFGLTIGAALVGQEVADKVAKGMLYK</sequence>
<dbReference type="GO" id="GO:0046295">
    <property type="term" value="P:glycolate biosynthetic process"/>
    <property type="evidence" value="ECO:0007669"/>
    <property type="project" value="TreeGrafter"/>
</dbReference>
<dbReference type="STRING" id="69004.A0A182Q3K8"/>
<keyword evidence="3" id="KW-1185">Reference proteome</keyword>
<dbReference type="InterPro" id="IPR006287">
    <property type="entry name" value="DJ-1"/>
</dbReference>
<dbReference type="InterPro" id="IPR002818">
    <property type="entry name" value="DJ-1/PfpI"/>
</dbReference>
<evidence type="ECO:0000313" key="3">
    <source>
        <dbReference type="Proteomes" id="UP000075886"/>
    </source>
</evidence>
<dbReference type="GO" id="GO:0006979">
    <property type="term" value="P:response to oxidative stress"/>
    <property type="evidence" value="ECO:0007669"/>
    <property type="project" value="TreeGrafter"/>
</dbReference>
<dbReference type="PANTHER" id="PTHR48094">
    <property type="entry name" value="PROTEIN/NUCLEIC ACID DEGLYCASE DJ-1-RELATED"/>
    <property type="match status" value="1"/>
</dbReference>
<dbReference type="Pfam" id="PF01965">
    <property type="entry name" value="DJ-1_PfpI"/>
    <property type="match status" value="1"/>
</dbReference>
<name>A0A182Q3K8_9DIPT</name>
<dbReference type="EMBL" id="AXCN02001308">
    <property type="status" value="NOT_ANNOTATED_CDS"/>
    <property type="molecule type" value="Genomic_DNA"/>
</dbReference>
<organism evidence="2 3">
    <name type="scientific">Anopheles farauti</name>
    <dbReference type="NCBI Taxonomy" id="69004"/>
    <lineage>
        <taxon>Eukaryota</taxon>
        <taxon>Metazoa</taxon>
        <taxon>Ecdysozoa</taxon>
        <taxon>Arthropoda</taxon>
        <taxon>Hexapoda</taxon>
        <taxon>Insecta</taxon>
        <taxon>Pterygota</taxon>
        <taxon>Neoptera</taxon>
        <taxon>Endopterygota</taxon>
        <taxon>Diptera</taxon>
        <taxon>Nematocera</taxon>
        <taxon>Culicoidea</taxon>
        <taxon>Culicidae</taxon>
        <taxon>Anophelinae</taxon>
        <taxon>Anopheles</taxon>
    </lineage>
</organism>
<dbReference type="Proteomes" id="UP000075886">
    <property type="component" value="Unassembled WGS sequence"/>
</dbReference>
<evidence type="ECO:0000313" key="2">
    <source>
        <dbReference type="EnsemblMetazoa" id="AFAF002392-PA"/>
    </source>
</evidence>
<dbReference type="Gene3D" id="3.40.50.880">
    <property type="match status" value="1"/>
</dbReference>
<protein>
    <recommendedName>
        <fullName evidence="1">DJ-1/PfpI domain-containing protein</fullName>
    </recommendedName>
</protein>
<dbReference type="PANTHER" id="PTHR48094:SF12">
    <property type="entry name" value="PARKINSON DISEASE PROTEIN 7 HOMOLOG"/>
    <property type="match status" value="1"/>
</dbReference>
<dbReference type="InterPro" id="IPR050325">
    <property type="entry name" value="Prot/Nucl_acid_deglycase"/>
</dbReference>
<dbReference type="AlphaFoldDB" id="A0A182Q3K8"/>
<dbReference type="GO" id="GO:1903189">
    <property type="term" value="P:glyoxal metabolic process"/>
    <property type="evidence" value="ECO:0007669"/>
    <property type="project" value="TreeGrafter"/>
</dbReference>
<evidence type="ECO:0000259" key="1">
    <source>
        <dbReference type="Pfam" id="PF01965"/>
    </source>
</evidence>
<dbReference type="GO" id="GO:0005634">
    <property type="term" value="C:nucleus"/>
    <property type="evidence" value="ECO:0007669"/>
    <property type="project" value="TreeGrafter"/>
</dbReference>
<reference evidence="3" key="1">
    <citation type="submission" date="2014-01" db="EMBL/GenBank/DDBJ databases">
        <title>The Genome Sequence of Anopheles farauti FAR1 (V2).</title>
        <authorList>
            <consortium name="The Broad Institute Genomics Platform"/>
            <person name="Neafsey D.E."/>
            <person name="Besansky N."/>
            <person name="Howell P."/>
            <person name="Walton C."/>
            <person name="Young S.K."/>
            <person name="Zeng Q."/>
            <person name="Gargeya S."/>
            <person name="Fitzgerald M."/>
            <person name="Haas B."/>
            <person name="Abouelleil A."/>
            <person name="Allen A.W."/>
            <person name="Alvarado L."/>
            <person name="Arachchi H.M."/>
            <person name="Berlin A.M."/>
            <person name="Chapman S.B."/>
            <person name="Gainer-Dewar J."/>
            <person name="Goldberg J."/>
            <person name="Griggs A."/>
            <person name="Gujja S."/>
            <person name="Hansen M."/>
            <person name="Howarth C."/>
            <person name="Imamovic A."/>
            <person name="Ireland A."/>
            <person name="Larimer J."/>
            <person name="McCowan C."/>
            <person name="Murphy C."/>
            <person name="Pearson M."/>
            <person name="Poon T.W."/>
            <person name="Priest M."/>
            <person name="Roberts A."/>
            <person name="Saif S."/>
            <person name="Shea T."/>
            <person name="Sisk P."/>
            <person name="Sykes S."/>
            <person name="Wortman J."/>
            <person name="Nusbaum C."/>
            <person name="Birren B."/>
        </authorList>
    </citation>
    <scope>NUCLEOTIDE SEQUENCE [LARGE SCALE GENOMIC DNA]</scope>
    <source>
        <strain evidence="3">FAR1</strain>
    </source>
</reference>
<dbReference type="NCBIfam" id="TIGR01383">
    <property type="entry name" value="not_thiJ"/>
    <property type="match status" value="1"/>
</dbReference>
<accession>A0A182Q3K8</accession>
<dbReference type="SUPFAM" id="SSF52317">
    <property type="entry name" value="Class I glutamine amidotransferase-like"/>
    <property type="match status" value="1"/>
</dbReference>
<dbReference type="GO" id="GO:0005739">
    <property type="term" value="C:mitochondrion"/>
    <property type="evidence" value="ECO:0007669"/>
    <property type="project" value="TreeGrafter"/>
</dbReference>
<dbReference type="CDD" id="cd03135">
    <property type="entry name" value="GATase1_DJ-1"/>
    <property type="match status" value="1"/>
</dbReference>